<feature type="region of interest" description="Disordered" evidence="2">
    <location>
        <begin position="66"/>
        <end position="125"/>
    </location>
</feature>
<dbReference type="EMBL" id="MU865019">
    <property type="protein sequence ID" value="KAK4460126.1"/>
    <property type="molecule type" value="Genomic_DNA"/>
</dbReference>
<feature type="compositionally biased region" description="Polar residues" evidence="2">
    <location>
        <begin position="1"/>
        <end position="11"/>
    </location>
</feature>
<sequence>MASPTNPTRSPTELERIRHVPDWEIPVNPPKRRRSSSSRNFFSRLLKGSSPHNYSSSRFSIPSFLQRKPATAVRPNTPGSCTTTTAGPISKETGGSPVLPISSPISPTNTTTHTTTNNNDNNPTTLRQRFDSILPPSRRYCGLSRRAFLILLSTALILLIILALGLGLGLGLRHRSKSLPLPWTTTSSSVQSGELTYFSPSVGVGACGYQSGDNQTVAAVGHKLFDGAAKSKGVGTQNPNSNPLCGLWIRVMRGDGREVEVMVVDRCTGCGVEDLDLSVGAFGEIGEEGEGRVKGKWEWVR</sequence>
<feature type="compositionally biased region" description="Polar residues" evidence="2">
    <location>
        <begin position="77"/>
        <end position="87"/>
    </location>
</feature>
<accession>A0AAV9HJT7</accession>
<feature type="region of interest" description="Disordered" evidence="2">
    <location>
        <begin position="1"/>
        <end position="39"/>
    </location>
</feature>
<name>A0AAV9HJT7_9PEZI</name>
<keyword evidence="3" id="KW-0472">Membrane</keyword>
<comment type="caution">
    <text evidence="4">The sequence shown here is derived from an EMBL/GenBank/DDBJ whole genome shotgun (WGS) entry which is preliminary data.</text>
</comment>
<feature type="compositionally biased region" description="Basic and acidic residues" evidence="2">
    <location>
        <begin position="12"/>
        <end position="22"/>
    </location>
</feature>
<evidence type="ECO:0000256" key="3">
    <source>
        <dbReference type="SAM" id="Phobius"/>
    </source>
</evidence>
<evidence type="ECO:0000256" key="2">
    <source>
        <dbReference type="SAM" id="MobiDB-lite"/>
    </source>
</evidence>
<dbReference type="CDD" id="cd22191">
    <property type="entry name" value="DPBB_RlpA_EXP_N-like"/>
    <property type="match status" value="1"/>
</dbReference>
<dbReference type="SUPFAM" id="SSF50685">
    <property type="entry name" value="Barwin-like endoglucanases"/>
    <property type="match status" value="1"/>
</dbReference>
<feature type="compositionally biased region" description="Low complexity" evidence="2">
    <location>
        <begin position="96"/>
        <end position="125"/>
    </location>
</feature>
<keyword evidence="1" id="KW-0732">Signal</keyword>
<protein>
    <submittedName>
        <fullName evidence="4">RlpA-like double-psi beta-barrel-protein domain-containing protein-containing protein</fullName>
    </submittedName>
</protein>
<feature type="transmembrane region" description="Helical" evidence="3">
    <location>
        <begin position="147"/>
        <end position="172"/>
    </location>
</feature>
<keyword evidence="3" id="KW-1133">Transmembrane helix</keyword>
<dbReference type="AlphaFoldDB" id="A0AAV9HJT7"/>
<dbReference type="PANTHER" id="PTHR31836">
    <property type="match status" value="1"/>
</dbReference>
<dbReference type="InterPro" id="IPR051477">
    <property type="entry name" value="Expansin_CellWall"/>
</dbReference>
<evidence type="ECO:0000256" key="1">
    <source>
        <dbReference type="ARBA" id="ARBA00022729"/>
    </source>
</evidence>
<keyword evidence="3" id="KW-0812">Transmembrane</keyword>
<reference evidence="4" key="2">
    <citation type="submission" date="2023-06" db="EMBL/GenBank/DDBJ databases">
        <authorList>
            <consortium name="Lawrence Berkeley National Laboratory"/>
            <person name="Mondo S.J."/>
            <person name="Hensen N."/>
            <person name="Bonometti L."/>
            <person name="Westerberg I."/>
            <person name="Brannstrom I.O."/>
            <person name="Guillou S."/>
            <person name="Cros-Aarteil S."/>
            <person name="Calhoun S."/>
            <person name="Haridas S."/>
            <person name="Kuo A."/>
            <person name="Pangilinan J."/>
            <person name="Riley R."/>
            <person name="Labutti K."/>
            <person name="Andreopoulos B."/>
            <person name="Lipzen A."/>
            <person name="Chen C."/>
            <person name="Yanf M."/>
            <person name="Daum C."/>
            <person name="Ng V."/>
            <person name="Clum A."/>
            <person name="Steindorff A."/>
            <person name="Ohm R."/>
            <person name="Martin F."/>
            <person name="Silar P."/>
            <person name="Natvig D."/>
            <person name="Lalanne C."/>
            <person name="Gautier V."/>
            <person name="Ament-Velasquez S.L."/>
            <person name="Kruys A."/>
            <person name="Hutchinson M.I."/>
            <person name="Powell A.J."/>
            <person name="Barry K."/>
            <person name="Miller A.N."/>
            <person name="Grigoriev I.V."/>
            <person name="Debuchy R."/>
            <person name="Gladieux P."/>
            <person name="Thoren M.H."/>
            <person name="Johannesson H."/>
        </authorList>
    </citation>
    <scope>NUCLEOTIDE SEQUENCE</scope>
    <source>
        <strain evidence="4">PSN324</strain>
    </source>
</reference>
<dbReference type="Gene3D" id="2.40.40.10">
    <property type="entry name" value="RlpA-like domain"/>
    <property type="match status" value="1"/>
</dbReference>
<evidence type="ECO:0000313" key="5">
    <source>
        <dbReference type="Proteomes" id="UP001321749"/>
    </source>
</evidence>
<keyword evidence="5" id="KW-1185">Reference proteome</keyword>
<proteinExistence type="predicted"/>
<organism evidence="4 5">
    <name type="scientific">Cladorrhinum samala</name>
    <dbReference type="NCBI Taxonomy" id="585594"/>
    <lineage>
        <taxon>Eukaryota</taxon>
        <taxon>Fungi</taxon>
        <taxon>Dikarya</taxon>
        <taxon>Ascomycota</taxon>
        <taxon>Pezizomycotina</taxon>
        <taxon>Sordariomycetes</taxon>
        <taxon>Sordariomycetidae</taxon>
        <taxon>Sordariales</taxon>
        <taxon>Podosporaceae</taxon>
        <taxon>Cladorrhinum</taxon>
    </lineage>
</organism>
<dbReference type="Proteomes" id="UP001321749">
    <property type="component" value="Unassembled WGS sequence"/>
</dbReference>
<reference evidence="4" key="1">
    <citation type="journal article" date="2023" name="Mol. Phylogenet. Evol.">
        <title>Genome-scale phylogeny and comparative genomics of the fungal order Sordariales.</title>
        <authorList>
            <person name="Hensen N."/>
            <person name="Bonometti L."/>
            <person name="Westerberg I."/>
            <person name="Brannstrom I.O."/>
            <person name="Guillou S."/>
            <person name="Cros-Aarteil S."/>
            <person name="Calhoun S."/>
            <person name="Haridas S."/>
            <person name="Kuo A."/>
            <person name="Mondo S."/>
            <person name="Pangilinan J."/>
            <person name="Riley R."/>
            <person name="LaButti K."/>
            <person name="Andreopoulos B."/>
            <person name="Lipzen A."/>
            <person name="Chen C."/>
            <person name="Yan M."/>
            <person name="Daum C."/>
            <person name="Ng V."/>
            <person name="Clum A."/>
            <person name="Steindorff A."/>
            <person name="Ohm R.A."/>
            <person name="Martin F."/>
            <person name="Silar P."/>
            <person name="Natvig D.O."/>
            <person name="Lalanne C."/>
            <person name="Gautier V."/>
            <person name="Ament-Velasquez S.L."/>
            <person name="Kruys A."/>
            <person name="Hutchinson M.I."/>
            <person name="Powell A.J."/>
            <person name="Barry K."/>
            <person name="Miller A.N."/>
            <person name="Grigoriev I.V."/>
            <person name="Debuchy R."/>
            <person name="Gladieux P."/>
            <person name="Hiltunen Thoren M."/>
            <person name="Johannesson H."/>
        </authorList>
    </citation>
    <scope>NUCLEOTIDE SEQUENCE</scope>
    <source>
        <strain evidence="4">PSN324</strain>
    </source>
</reference>
<dbReference type="InterPro" id="IPR036908">
    <property type="entry name" value="RlpA-like_sf"/>
</dbReference>
<dbReference type="PANTHER" id="PTHR31836:SF28">
    <property type="entry name" value="SRCR DOMAIN-CONTAINING PROTEIN-RELATED"/>
    <property type="match status" value="1"/>
</dbReference>
<gene>
    <name evidence="4" type="ORF">QBC42DRAFT_273050</name>
</gene>
<evidence type="ECO:0000313" key="4">
    <source>
        <dbReference type="EMBL" id="KAK4460126.1"/>
    </source>
</evidence>